<evidence type="ECO:0000313" key="4">
    <source>
        <dbReference type="Proteomes" id="UP000318405"/>
    </source>
</evidence>
<dbReference type="EMBL" id="VLTJ01000001">
    <property type="protein sequence ID" value="TSH99158.1"/>
    <property type="molecule type" value="Genomic_DNA"/>
</dbReference>
<dbReference type="InterPro" id="IPR012338">
    <property type="entry name" value="Beta-lactam/transpept-like"/>
</dbReference>
<proteinExistence type="predicted"/>
<dbReference type="Pfam" id="PF00144">
    <property type="entry name" value="Beta-lactamase"/>
    <property type="match status" value="1"/>
</dbReference>
<dbReference type="AlphaFoldDB" id="A0A556B1U7"/>
<reference evidence="3 4" key="1">
    <citation type="submission" date="2019-07" db="EMBL/GenBank/DDBJ databases">
        <title>Qingshengfaniella alkalisoli gen. nov., sp. nov., isolated from saline soil.</title>
        <authorList>
            <person name="Xu L."/>
            <person name="Huang X.-X."/>
            <person name="Sun J.-Q."/>
        </authorList>
    </citation>
    <scope>NUCLEOTIDE SEQUENCE [LARGE SCALE GENOMIC DNA]</scope>
    <source>
        <strain evidence="3 4">DSM 27279</strain>
    </source>
</reference>
<feature type="chain" id="PRO_5021962144" evidence="1">
    <location>
        <begin position="30"/>
        <end position="360"/>
    </location>
</feature>
<evidence type="ECO:0000259" key="2">
    <source>
        <dbReference type="Pfam" id="PF00144"/>
    </source>
</evidence>
<dbReference type="InterPro" id="IPR050789">
    <property type="entry name" value="Diverse_Enzym_Activities"/>
</dbReference>
<dbReference type="InterPro" id="IPR001466">
    <property type="entry name" value="Beta-lactam-related"/>
</dbReference>
<comment type="caution">
    <text evidence="3">The sequence shown here is derived from an EMBL/GenBank/DDBJ whole genome shotgun (WGS) entry which is preliminary data.</text>
</comment>
<evidence type="ECO:0000256" key="1">
    <source>
        <dbReference type="SAM" id="SignalP"/>
    </source>
</evidence>
<protein>
    <submittedName>
        <fullName evidence="3">Serine hydrolase</fullName>
    </submittedName>
</protein>
<dbReference type="Gene3D" id="3.40.710.10">
    <property type="entry name" value="DD-peptidase/beta-lactamase superfamily"/>
    <property type="match status" value="1"/>
</dbReference>
<evidence type="ECO:0000313" key="3">
    <source>
        <dbReference type="EMBL" id="TSH99158.1"/>
    </source>
</evidence>
<dbReference type="PANTHER" id="PTHR43283">
    <property type="entry name" value="BETA-LACTAMASE-RELATED"/>
    <property type="match status" value="1"/>
</dbReference>
<dbReference type="RefSeq" id="WP_143946067.1">
    <property type="nucleotide sequence ID" value="NZ_BAABMB010000001.1"/>
</dbReference>
<feature type="domain" description="Beta-lactamase-related" evidence="2">
    <location>
        <begin position="69"/>
        <end position="344"/>
    </location>
</feature>
<dbReference type="PANTHER" id="PTHR43283:SF7">
    <property type="entry name" value="BETA-LACTAMASE-RELATED DOMAIN-CONTAINING PROTEIN"/>
    <property type="match status" value="1"/>
</dbReference>
<dbReference type="Proteomes" id="UP000318405">
    <property type="component" value="Unassembled WGS sequence"/>
</dbReference>
<accession>A0A556B1U7</accession>
<name>A0A556B1U7_9BURK</name>
<dbReference type="SUPFAM" id="SSF56601">
    <property type="entry name" value="beta-lactamase/transpeptidase-like"/>
    <property type="match status" value="1"/>
</dbReference>
<sequence length="360" mass="38152">MAGSRRRLTLAMLAGALAAWPALRVRAQAAPSGVSVPASGPAGAALRLSAQDLAPVLEQARTLRRLQTLLVAQEGRLVVGEAFGGASLDRPTNLKSISKSLLSALVGRAIAEGAVPDVRARAVSLLGRPLPAQADPRVKDITVEDLLTMRAGLERTSGQYYGRWIASANWVDYVLTRPMVAEPGGVMLYSTGSTHLLSAILTAQTGRSTLALARTWLGEPLGIAFSPWDRDPQGIYLGGNNMALSPRALLRVGELYRQGGLADGERVLPADWITASWLARTRSPFTGDGYGYGWFVSQVAGEPLYYAWGYGGQLLYILPGLGLTVVFTSDTSAPTGSDGYARMLHQTLLGRIVAAAQGRA</sequence>
<dbReference type="OrthoDB" id="9814204at2"/>
<keyword evidence="3" id="KW-0378">Hydrolase</keyword>
<feature type="signal peptide" evidence="1">
    <location>
        <begin position="1"/>
        <end position="29"/>
    </location>
</feature>
<keyword evidence="1" id="KW-0732">Signal</keyword>
<gene>
    <name evidence="3" type="ORF">FOZ76_00010</name>
</gene>
<keyword evidence="4" id="KW-1185">Reference proteome</keyword>
<organism evidence="3 4">
    <name type="scientific">Verticiella sediminum</name>
    <dbReference type="NCBI Taxonomy" id="1247510"/>
    <lineage>
        <taxon>Bacteria</taxon>
        <taxon>Pseudomonadati</taxon>
        <taxon>Pseudomonadota</taxon>
        <taxon>Betaproteobacteria</taxon>
        <taxon>Burkholderiales</taxon>
        <taxon>Alcaligenaceae</taxon>
        <taxon>Verticiella</taxon>
    </lineage>
</organism>
<dbReference type="GO" id="GO:0016787">
    <property type="term" value="F:hydrolase activity"/>
    <property type="evidence" value="ECO:0007669"/>
    <property type="project" value="UniProtKB-KW"/>
</dbReference>